<comment type="caution">
    <text evidence="1">The sequence shown here is derived from an EMBL/GenBank/DDBJ whole genome shotgun (WGS) entry which is preliminary data.</text>
</comment>
<evidence type="ECO:0000313" key="2">
    <source>
        <dbReference type="Proteomes" id="UP000236286"/>
    </source>
</evidence>
<sequence length="635" mass="68159">MVDLMPMVIAPALVAAGVSGGIAIGGTIVSFASIAAYGVSLGATMGANLLLRSLEKRKATSNQQITVRQAITARVRGYGRAKMGGAMFYMGATRTLAQGFIFCEGPIDAYEEVWLADKKIIYTEGSNFCFAGWSWTNYVMVDLQIGAVGQSRNPAFDHIDHYWWDGTHQNQGLANAVMRCYLPNNAETNFTKTYQNGVPALRVVARLSLVYDPRSGATEWSDNPGLCIRDYLTSSRGFNIPASRINDASFMAFATMCDILVANTQETGGHEQRYRVWMTYTLDEQPSDVLRRLLASCDGEIYPLPDGTIGIRGGVWEDPTVTITDDMILGYEVQTGRDKLSAFNQLRIRYTAKNNDYQVQEGGAWNDTAAQTESGQIIPQDFDGTMCASYMQARRLAKIAMHKGNPQWLLTLTTSMAGLNALGERIIRCKLDDLGIDATFYVQKFEIAGDLKSCSMTLASLNSDAYEWTTSEEYWSPPPATDAEDGFTIPVPTGLALHIVQLQLGSNLIAFEIGASVTAPDDASFGALFQISLDGGVTWADMSPDGVWSANSGIIASETACQVQAAFKASASNIGTFCPPVSITTPGGSLGPVALALSEGANQDYGLASAAATISDDFGLASVASIASIDLGLAS</sequence>
<dbReference type="OrthoDB" id="7822067at2"/>
<dbReference type="Proteomes" id="UP000236286">
    <property type="component" value="Unassembled WGS sequence"/>
</dbReference>
<organism evidence="1 2">
    <name type="scientific">Methylocella silvestris</name>
    <dbReference type="NCBI Taxonomy" id="199596"/>
    <lineage>
        <taxon>Bacteria</taxon>
        <taxon>Pseudomonadati</taxon>
        <taxon>Pseudomonadota</taxon>
        <taxon>Alphaproteobacteria</taxon>
        <taxon>Hyphomicrobiales</taxon>
        <taxon>Beijerinckiaceae</taxon>
        <taxon>Methylocella</taxon>
    </lineage>
</organism>
<protein>
    <recommendedName>
        <fullName evidence="3">Tip attachment protein J domain-containing protein</fullName>
    </recommendedName>
</protein>
<reference evidence="1 2" key="1">
    <citation type="submission" date="2017-10" db="EMBL/GenBank/DDBJ databases">
        <title>Genome announcement of Methylocella silvestris TVC from permafrost.</title>
        <authorList>
            <person name="Wang J."/>
            <person name="Geng K."/>
            <person name="Ul-Haque F."/>
            <person name="Crombie A.T."/>
            <person name="Street L.E."/>
            <person name="Wookey P.A."/>
            <person name="Murrell J.C."/>
            <person name="Pratscher J."/>
        </authorList>
    </citation>
    <scope>NUCLEOTIDE SEQUENCE [LARGE SCALE GENOMIC DNA]</scope>
    <source>
        <strain evidence="1 2">TVC</strain>
    </source>
</reference>
<proteinExistence type="predicted"/>
<dbReference type="EMBL" id="PDZR01000003">
    <property type="protein sequence ID" value="PNG26998.1"/>
    <property type="molecule type" value="Genomic_DNA"/>
</dbReference>
<evidence type="ECO:0008006" key="3">
    <source>
        <dbReference type="Google" id="ProtNLM"/>
    </source>
</evidence>
<name>A0A2J7TJQ0_METSI</name>
<gene>
    <name evidence="1" type="ORF">CR492_04660</name>
</gene>
<accession>A0A2J7TJQ0</accession>
<evidence type="ECO:0000313" key="1">
    <source>
        <dbReference type="EMBL" id="PNG26998.1"/>
    </source>
</evidence>
<dbReference type="RefSeq" id="WP_102842587.1">
    <property type="nucleotide sequence ID" value="NZ_PDZR01000003.1"/>
</dbReference>
<dbReference type="AlphaFoldDB" id="A0A2J7TJQ0"/>